<evidence type="ECO:0000256" key="7">
    <source>
        <dbReference type="ARBA" id="ARBA00022692"/>
    </source>
</evidence>
<feature type="domain" description="PAS" evidence="14">
    <location>
        <begin position="308"/>
        <end position="363"/>
    </location>
</feature>
<dbReference type="SMART" id="SM00387">
    <property type="entry name" value="HATPase_c"/>
    <property type="match status" value="1"/>
</dbReference>
<dbReference type="PANTHER" id="PTHR43711">
    <property type="entry name" value="TWO-COMPONENT HISTIDINE KINASE"/>
    <property type="match status" value="1"/>
</dbReference>
<dbReference type="Pfam" id="PF02518">
    <property type="entry name" value="HATPase_c"/>
    <property type="match status" value="1"/>
</dbReference>
<dbReference type="CDD" id="cd00075">
    <property type="entry name" value="HATPase"/>
    <property type="match status" value="1"/>
</dbReference>
<feature type="transmembrane region" description="Helical" evidence="12">
    <location>
        <begin position="189"/>
        <end position="207"/>
    </location>
</feature>
<comment type="catalytic activity">
    <reaction evidence="1">
        <text>ATP + protein L-histidine = ADP + protein N-phospho-L-histidine.</text>
        <dbReference type="EC" id="2.7.13.3"/>
    </reaction>
</comment>
<feature type="transmembrane region" description="Helical" evidence="12">
    <location>
        <begin position="121"/>
        <end position="146"/>
    </location>
</feature>
<evidence type="ECO:0000259" key="14">
    <source>
        <dbReference type="PROSITE" id="PS50112"/>
    </source>
</evidence>
<dbReference type="CDD" id="cd00130">
    <property type="entry name" value="PAS"/>
    <property type="match status" value="1"/>
</dbReference>
<comment type="subcellular location">
    <subcellularLocation>
        <location evidence="2">Cell membrane</location>
        <topology evidence="2">Multi-pass membrane protein</topology>
    </subcellularLocation>
</comment>
<evidence type="ECO:0000256" key="12">
    <source>
        <dbReference type="SAM" id="Phobius"/>
    </source>
</evidence>
<dbReference type="SMART" id="SM00388">
    <property type="entry name" value="HisKA"/>
    <property type="match status" value="1"/>
</dbReference>
<feature type="transmembrane region" description="Helical" evidence="12">
    <location>
        <begin position="65"/>
        <end position="83"/>
    </location>
</feature>
<name>A0ABT8TPK4_9ACTN</name>
<keyword evidence="11 12" id="KW-0472">Membrane</keyword>
<dbReference type="Pfam" id="PF00512">
    <property type="entry name" value="HisKA"/>
    <property type="match status" value="1"/>
</dbReference>
<protein>
    <recommendedName>
        <fullName evidence="3">histidine kinase</fullName>
        <ecNumber evidence="3">2.7.13.3</ecNumber>
    </recommendedName>
</protein>
<keyword evidence="9 12" id="KW-1133">Transmembrane helix</keyword>
<evidence type="ECO:0000256" key="10">
    <source>
        <dbReference type="ARBA" id="ARBA00023012"/>
    </source>
</evidence>
<dbReference type="PROSITE" id="PS50113">
    <property type="entry name" value="PAC"/>
    <property type="match status" value="1"/>
</dbReference>
<keyword evidence="5" id="KW-0597">Phosphoprotein</keyword>
<dbReference type="InterPro" id="IPR005467">
    <property type="entry name" value="His_kinase_dom"/>
</dbReference>
<dbReference type="InterPro" id="IPR000014">
    <property type="entry name" value="PAS"/>
</dbReference>
<evidence type="ECO:0000256" key="1">
    <source>
        <dbReference type="ARBA" id="ARBA00000085"/>
    </source>
</evidence>
<dbReference type="EC" id="2.7.13.3" evidence="3"/>
<evidence type="ECO:0000259" key="15">
    <source>
        <dbReference type="PROSITE" id="PS50113"/>
    </source>
</evidence>
<dbReference type="SUPFAM" id="SSF47384">
    <property type="entry name" value="Homodimeric domain of signal transducing histidine kinase"/>
    <property type="match status" value="1"/>
</dbReference>
<keyword evidence="10" id="KW-0902">Two-component regulatory system</keyword>
<evidence type="ECO:0000259" key="13">
    <source>
        <dbReference type="PROSITE" id="PS50109"/>
    </source>
</evidence>
<evidence type="ECO:0000256" key="11">
    <source>
        <dbReference type="ARBA" id="ARBA00023136"/>
    </source>
</evidence>
<evidence type="ECO:0000256" key="6">
    <source>
        <dbReference type="ARBA" id="ARBA00022679"/>
    </source>
</evidence>
<dbReference type="SUPFAM" id="SSF55874">
    <property type="entry name" value="ATPase domain of HSP90 chaperone/DNA topoisomerase II/histidine kinase"/>
    <property type="match status" value="1"/>
</dbReference>
<dbReference type="PRINTS" id="PR00344">
    <property type="entry name" value="BCTRLSENSOR"/>
</dbReference>
<keyword evidence="17" id="KW-1185">Reference proteome</keyword>
<evidence type="ECO:0000256" key="4">
    <source>
        <dbReference type="ARBA" id="ARBA00022475"/>
    </source>
</evidence>
<dbReference type="InterPro" id="IPR000700">
    <property type="entry name" value="PAS-assoc_C"/>
</dbReference>
<keyword evidence="16" id="KW-0067">ATP-binding</keyword>
<evidence type="ECO:0000256" key="2">
    <source>
        <dbReference type="ARBA" id="ARBA00004651"/>
    </source>
</evidence>
<dbReference type="PANTHER" id="PTHR43711:SF1">
    <property type="entry name" value="HISTIDINE KINASE 1"/>
    <property type="match status" value="1"/>
</dbReference>
<dbReference type="EMBL" id="JAULSC010000003">
    <property type="protein sequence ID" value="MDO3395158.1"/>
    <property type="molecule type" value="Genomic_DNA"/>
</dbReference>
<dbReference type="Gene3D" id="3.30.565.10">
    <property type="entry name" value="Histidine kinase-like ATPase, C-terminal domain"/>
    <property type="match status" value="1"/>
</dbReference>
<dbReference type="CDD" id="cd00082">
    <property type="entry name" value="HisKA"/>
    <property type="match status" value="1"/>
</dbReference>
<evidence type="ECO:0000313" key="17">
    <source>
        <dbReference type="Proteomes" id="UP001168363"/>
    </source>
</evidence>
<evidence type="ECO:0000313" key="16">
    <source>
        <dbReference type="EMBL" id="MDO3395158.1"/>
    </source>
</evidence>
<evidence type="ECO:0000256" key="5">
    <source>
        <dbReference type="ARBA" id="ARBA00022553"/>
    </source>
</evidence>
<dbReference type="RefSeq" id="WP_302706271.1">
    <property type="nucleotide sequence ID" value="NZ_JAULSC010000003.1"/>
</dbReference>
<dbReference type="InterPro" id="IPR013656">
    <property type="entry name" value="PAS_4"/>
</dbReference>
<evidence type="ECO:0000256" key="8">
    <source>
        <dbReference type="ARBA" id="ARBA00022777"/>
    </source>
</evidence>
<feature type="transmembrane region" description="Helical" evidence="12">
    <location>
        <begin position="213"/>
        <end position="230"/>
    </location>
</feature>
<dbReference type="Pfam" id="PF08448">
    <property type="entry name" value="PAS_4"/>
    <property type="match status" value="1"/>
</dbReference>
<sequence>MHASPDDHARRVPALAAAGLLGLVFALGVLSVRFAVPGTEVAAWWPASGVGAGLLLLHDRRYWPLLVALLVPIAAAANIVGGRPVPLSLVYGVVNAAEVVLFCVALGGLRARPSLVTGEDFRRLLVTGLATGLGIGVVAGLVVAVMTDGDPWSTARSVAASHSAALLAVVPVFLRSIPAPDLLDHRRRAVVAQLLLTAIVSSVVFAPGQVLPLTFLVVPLVVWGAAVLPVRWLTWQILAVSTGVTLMTSEAGGPFGAPDSIDAQMRGAMVQLFIVTLVVVALPLAIAVQQRRSALDQARSAAAALRRERELTSAVLNSATDTAIIGADPDGVITYANPGAESLLARPSSGLVGTPLTSIYAPEALRARRTPGVGDLATVTRSVADGDPVRQDWCWLRGDGTQVTVNVATTALLDDEARPAGYLVVAHDVSERRAAERVLRAALDREQQAVERLEELDREKSEFVSSVSHELRTPMTSVLGFTQLLGSGAGGSLTERQRDMVGRIERSGHRLLGLIENILSLSRVESQRETEAAVAPCDLREVVGAALEETEELVRPRDLTLRTALPDEPAVVRCERDQLERVVINLVSNAVKFTPDGGRVGLDLTVSGDEAVLRVSDTGVGIPEAEQKRLFESFFRASTALSAGVQGTGLGLTIVRSIVERHGGTIAVRSAEGAGTTFEVRLPLG</sequence>
<dbReference type="InterPro" id="IPR007895">
    <property type="entry name" value="MASE1"/>
</dbReference>
<dbReference type="InterPro" id="IPR003661">
    <property type="entry name" value="HisK_dim/P_dom"/>
</dbReference>
<keyword evidence="4" id="KW-1003">Cell membrane</keyword>
<feature type="transmembrane region" description="Helical" evidence="12">
    <location>
        <begin position="89"/>
        <end position="109"/>
    </location>
</feature>
<dbReference type="InterPro" id="IPR035965">
    <property type="entry name" value="PAS-like_dom_sf"/>
</dbReference>
<accession>A0ABT8TPK4</accession>
<keyword evidence="6" id="KW-0808">Transferase</keyword>
<dbReference type="PROSITE" id="PS50109">
    <property type="entry name" value="HIS_KIN"/>
    <property type="match status" value="1"/>
</dbReference>
<feature type="transmembrane region" description="Helical" evidence="12">
    <location>
        <begin position="268"/>
        <end position="288"/>
    </location>
</feature>
<dbReference type="InterPro" id="IPR036097">
    <property type="entry name" value="HisK_dim/P_sf"/>
</dbReference>
<dbReference type="InterPro" id="IPR004358">
    <property type="entry name" value="Sig_transdc_His_kin-like_C"/>
</dbReference>
<evidence type="ECO:0000256" key="9">
    <source>
        <dbReference type="ARBA" id="ARBA00022989"/>
    </source>
</evidence>
<proteinExistence type="predicted"/>
<feature type="domain" description="PAC" evidence="15">
    <location>
        <begin position="389"/>
        <end position="441"/>
    </location>
</feature>
<dbReference type="Pfam" id="PF05231">
    <property type="entry name" value="MASE1"/>
    <property type="match status" value="1"/>
</dbReference>
<dbReference type="NCBIfam" id="TIGR00229">
    <property type="entry name" value="sensory_box"/>
    <property type="match status" value="1"/>
</dbReference>
<comment type="caution">
    <text evidence="16">The sequence shown here is derived from an EMBL/GenBank/DDBJ whole genome shotgun (WGS) entry which is preliminary data.</text>
</comment>
<dbReference type="Proteomes" id="UP001168363">
    <property type="component" value="Unassembled WGS sequence"/>
</dbReference>
<keyword evidence="7 12" id="KW-0812">Transmembrane</keyword>
<feature type="domain" description="Histidine kinase" evidence="13">
    <location>
        <begin position="466"/>
        <end position="685"/>
    </location>
</feature>
<dbReference type="SUPFAM" id="SSF55785">
    <property type="entry name" value="PYP-like sensor domain (PAS domain)"/>
    <property type="match status" value="1"/>
</dbReference>
<feature type="transmembrane region" description="Helical" evidence="12">
    <location>
        <begin position="42"/>
        <end position="58"/>
    </location>
</feature>
<keyword evidence="8" id="KW-0418">Kinase</keyword>
<gene>
    <name evidence="16" type="ORF">QWJ41_05475</name>
</gene>
<keyword evidence="16" id="KW-0547">Nucleotide-binding</keyword>
<reference evidence="16" key="1">
    <citation type="submission" date="2023-06" db="EMBL/GenBank/DDBJ databases">
        <title>Genome sequence of Nocardioides sp. SOB44.</title>
        <authorList>
            <person name="Zhang G."/>
        </authorList>
    </citation>
    <scope>NUCLEOTIDE SEQUENCE</scope>
    <source>
        <strain evidence="16">SOB44</strain>
    </source>
</reference>
<dbReference type="GO" id="GO:0005524">
    <property type="term" value="F:ATP binding"/>
    <property type="evidence" value="ECO:0007669"/>
    <property type="project" value="UniProtKB-KW"/>
</dbReference>
<dbReference type="InterPro" id="IPR003594">
    <property type="entry name" value="HATPase_dom"/>
</dbReference>
<dbReference type="InterPro" id="IPR036890">
    <property type="entry name" value="HATPase_C_sf"/>
</dbReference>
<dbReference type="Gene3D" id="1.10.287.130">
    <property type="match status" value="1"/>
</dbReference>
<feature type="transmembrane region" description="Helical" evidence="12">
    <location>
        <begin position="12"/>
        <end position="36"/>
    </location>
</feature>
<evidence type="ECO:0000256" key="3">
    <source>
        <dbReference type="ARBA" id="ARBA00012438"/>
    </source>
</evidence>
<dbReference type="Gene3D" id="3.30.450.20">
    <property type="entry name" value="PAS domain"/>
    <property type="match status" value="1"/>
</dbReference>
<feature type="transmembrane region" description="Helical" evidence="12">
    <location>
        <begin position="158"/>
        <end position="177"/>
    </location>
</feature>
<dbReference type="InterPro" id="IPR050736">
    <property type="entry name" value="Sensor_HK_Regulatory"/>
</dbReference>
<organism evidence="16 17">
    <name type="scientific">Nocardioides cremeus</name>
    <dbReference type="NCBI Taxonomy" id="3058044"/>
    <lineage>
        <taxon>Bacteria</taxon>
        <taxon>Bacillati</taxon>
        <taxon>Actinomycetota</taxon>
        <taxon>Actinomycetes</taxon>
        <taxon>Propionibacteriales</taxon>
        <taxon>Nocardioidaceae</taxon>
        <taxon>Nocardioides</taxon>
    </lineage>
</organism>
<dbReference type="PROSITE" id="PS50112">
    <property type="entry name" value="PAS"/>
    <property type="match status" value="1"/>
</dbReference>